<dbReference type="InterPro" id="IPR025345">
    <property type="entry name" value="DUF4249"/>
</dbReference>
<evidence type="ECO:0000313" key="1">
    <source>
        <dbReference type="EMBL" id="MBO0359219.1"/>
    </source>
</evidence>
<name>A0A939EWN9_9BACT</name>
<reference evidence="1" key="1">
    <citation type="submission" date="2021-03" db="EMBL/GenBank/DDBJ databases">
        <authorList>
            <person name="Kim M.K."/>
        </authorList>
    </citation>
    <scope>NUCLEOTIDE SEQUENCE</scope>
    <source>
        <strain evidence="1">BT186</strain>
    </source>
</reference>
<proteinExistence type="predicted"/>
<organism evidence="1 2">
    <name type="scientific">Hymenobacter telluris</name>
    <dbReference type="NCBI Taxonomy" id="2816474"/>
    <lineage>
        <taxon>Bacteria</taxon>
        <taxon>Pseudomonadati</taxon>
        <taxon>Bacteroidota</taxon>
        <taxon>Cytophagia</taxon>
        <taxon>Cytophagales</taxon>
        <taxon>Hymenobacteraceae</taxon>
        <taxon>Hymenobacter</taxon>
    </lineage>
</organism>
<dbReference type="EMBL" id="JAFLQZ010000009">
    <property type="protein sequence ID" value="MBO0359219.1"/>
    <property type="molecule type" value="Genomic_DNA"/>
</dbReference>
<keyword evidence="2" id="KW-1185">Reference proteome</keyword>
<accession>A0A939EWN9</accession>
<dbReference type="PROSITE" id="PS51257">
    <property type="entry name" value="PROKAR_LIPOPROTEIN"/>
    <property type="match status" value="1"/>
</dbReference>
<dbReference type="AlphaFoldDB" id="A0A939EWN9"/>
<comment type="caution">
    <text evidence="1">The sequence shown here is derived from an EMBL/GenBank/DDBJ whole genome shotgun (WGS) entry which is preliminary data.</text>
</comment>
<dbReference type="Proteomes" id="UP000664144">
    <property type="component" value="Unassembled WGS sequence"/>
</dbReference>
<evidence type="ECO:0000313" key="2">
    <source>
        <dbReference type="Proteomes" id="UP000664144"/>
    </source>
</evidence>
<dbReference type="RefSeq" id="WP_206985138.1">
    <property type="nucleotide sequence ID" value="NZ_JAFLQZ010000009.1"/>
</dbReference>
<gene>
    <name evidence="1" type="ORF">J0X19_14755</name>
</gene>
<dbReference type="Pfam" id="PF14054">
    <property type="entry name" value="DUF4249"/>
    <property type="match status" value="1"/>
</dbReference>
<protein>
    <submittedName>
        <fullName evidence="1">DUF4249 domain-containing protein</fullName>
    </submittedName>
</protein>
<sequence length="387" mass="43844">MANQKMAHRMGSLLLGLLVWLTGCIEEYEPDVVSSPESYLVVEGIINLRGVTTVRLSRTRDLKTDVSPPEARATVAIEDAAGTRYALTEQTPGVYTSANLTLDVNRQYRLHLRTAAGREYASDLVTGKLTPPIDQLSWASERNGVQLYVDAHDDTGATRYYRWTYQETWEFKSPYTSEFEFVNGMMRPRVEDISRCWRTENSTTVLQSSTARLNQDVVSKFPLALLPDNSDKLRFKYSILVQQYAQTQEEFTYWERLKRNTESLGTLFDPLPTQLTGNVHSLQDASELVIGYVGASSMTERRLFIDVSELPPGTRFLTGYEKLCEQPDTVSSLVPSVLASQFDANRIPVYRVFDPRTGLILIGYSRAFAFCADCRYRGTNVKPAFWP</sequence>